<evidence type="ECO:0000256" key="1">
    <source>
        <dbReference type="SAM" id="Coils"/>
    </source>
</evidence>
<proteinExistence type="predicted"/>
<dbReference type="EMBL" id="CAJEWN010000165">
    <property type="protein sequence ID" value="CAD2170229.1"/>
    <property type="molecule type" value="Genomic_DNA"/>
</dbReference>
<evidence type="ECO:0000313" key="3">
    <source>
        <dbReference type="EMBL" id="CAD2170229.1"/>
    </source>
</evidence>
<protein>
    <submittedName>
        <fullName evidence="2">Uncharacterized protein</fullName>
    </submittedName>
</protein>
<accession>A0A6V7UWH0</accession>
<dbReference type="Proteomes" id="UP000580250">
    <property type="component" value="Unassembled WGS sequence"/>
</dbReference>
<dbReference type="EMBL" id="CAJEWN010000122">
    <property type="protein sequence ID" value="CAD2166947.1"/>
    <property type="molecule type" value="Genomic_DNA"/>
</dbReference>
<name>A0A6V7UWH0_MELEN</name>
<evidence type="ECO:0000313" key="2">
    <source>
        <dbReference type="EMBL" id="CAD2166947.1"/>
    </source>
</evidence>
<feature type="coiled-coil region" evidence="1">
    <location>
        <begin position="118"/>
        <end position="152"/>
    </location>
</feature>
<keyword evidence="1" id="KW-0175">Coiled coil</keyword>
<organism evidence="2 4">
    <name type="scientific">Meloidogyne enterolobii</name>
    <name type="common">Root-knot nematode worm</name>
    <name type="synonym">Meloidogyne mayaguensis</name>
    <dbReference type="NCBI Taxonomy" id="390850"/>
    <lineage>
        <taxon>Eukaryota</taxon>
        <taxon>Metazoa</taxon>
        <taxon>Ecdysozoa</taxon>
        <taxon>Nematoda</taxon>
        <taxon>Chromadorea</taxon>
        <taxon>Rhabditida</taxon>
        <taxon>Tylenchina</taxon>
        <taxon>Tylenchomorpha</taxon>
        <taxon>Tylenchoidea</taxon>
        <taxon>Meloidogynidae</taxon>
        <taxon>Meloidogyninae</taxon>
        <taxon>Meloidogyne</taxon>
    </lineage>
</organism>
<reference evidence="2 4" key="1">
    <citation type="submission" date="2020-08" db="EMBL/GenBank/DDBJ databases">
        <authorList>
            <person name="Koutsovoulos G."/>
            <person name="Danchin GJ E."/>
        </authorList>
    </citation>
    <scope>NUCLEOTIDE SEQUENCE [LARGE SCALE GENOMIC DNA]</scope>
</reference>
<evidence type="ECO:0000313" key="4">
    <source>
        <dbReference type="Proteomes" id="UP000580250"/>
    </source>
</evidence>
<gene>
    <name evidence="2" type="ORF">MENT_LOCUS18239</name>
    <name evidence="3" type="ORF">MENT_LOCUS21619</name>
</gene>
<dbReference type="AlphaFoldDB" id="A0A6V7UWH0"/>
<comment type="caution">
    <text evidence="2">The sequence shown here is derived from an EMBL/GenBank/DDBJ whole genome shotgun (WGS) entry which is preliminary data.</text>
</comment>
<sequence>MFWDNNDWQNKFNELAKLPKIQPRNLLGWMRKATTAFLSKDKNPPIPNNKTLIYLLDDKIYIKNKEDFYKEIEPKGLTTQRYYLLLWTNIFFKNEIILGETKEAINKLCNPPLRKIENKKYLEDLERSKNYLEKWKNEAEKLSSKNKEFLTIIEENEHDLNTKKWFEEQVELIKNKIKLIETLTDKHWNFNSLYKKFGSVEIEIGRINDEWNKRLEESGIKEISLKQRSRRGKNIVATIDKIERKKLSDYLFNGNNSSSSKTSTSPDKTIRSILEEPKNKTSLTNKICPKPIRKAVSNLLACFVNV</sequence>